<evidence type="ECO:0000259" key="2">
    <source>
        <dbReference type="Pfam" id="PF00293"/>
    </source>
</evidence>
<feature type="region of interest" description="Disordered" evidence="1">
    <location>
        <begin position="63"/>
        <end position="86"/>
    </location>
</feature>
<accession>A0A1N6BFI9</accession>
<keyword evidence="4" id="KW-1185">Reference proteome</keyword>
<dbReference type="AlphaFoldDB" id="A0A1N6BFI9"/>
<proteinExistence type="predicted"/>
<dbReference type="Proteomes" id="UP000185124">
    <property type="component" value="Unassembled WGS sequence"/>
</dbReference>
<evidence type="ECO:0000256" key="1">
    <source>
        <dbReference type="SAM" id="MobiDB-lite"/>
    </source>
</evidence>
<dbReference type="EMBL" id="FSQT01000002">
    <property type="protein sequence ID" value="SIN45041.1"/>
    <property type="molecule type" value="Genomic_DNA"/>
</dbReference>
<protein>
    <submittedName>
        <fullName evidence="3">NUDIX domain-containing protein</fullName>
    </submittedName>
</protein>
<gene>
    <name evidence="3" type="ORF">SAMN04489832_7375</name>
</gene>
<dbReference type="Pfam" id="PF00293">
    <property type="entry name" value="NUDIX"/>
    <property type="match status" value="1"/>
</dbReference>
<dbReference type="Gene3D" id="3.90.79.10">
    <property type="entry name" value="Nucleoside Triphosphate Pyrophosphohydrolase"/>
    <property type="match status" value="1"/>
</dbReference>
<dbReference type="InterPro" id="IPR015797">
    <property type="entry name" value="NUDIX_hydrolase-like_dom_sf"/>
</dbReference>
<evidence type="ECO:0000313" key="4">
    <source>
        <dbReference type="Proteomes" id="UP000185124"/>
    </source>
</evidence>
<evidence type="ECO:0000313" key="3">
    <source>
        <dbReference type="EMBL" id="SIN45041.1"/>
    </source>
</evidence>
<feature type="domain" description="Nudix hydrolase" evidence="2">
    <location>
        <begin position="81"/>
        <end position="117"/>
    </location>
</feature>
<sequence length="119" mass="12628">MIPVLHNFTFADVKGYSSSFGDIMGFDTAEDCIAEIAAKIASAASAVCHGSMDCLSNEADLLVGQSPDRPASPDGDKVERLTSRPTKRAYPDVWDLPGGQVEAGESELQALAREMHEAA</sequence>
<dbReference type="SUPFAM" id="SSF55811">
    <property type="entry name" value="Nudix"/>
    <property type="match status" value="1"/>
</dbReference>
<dbReference type="RefSeq" id="WP_244298853.1">
    <property type="nucleotide sequence ID" value="NZ_FSQT01000002.1"/>
</dbReference>
<dbReference type="InterPro" id="IPR000086">
    <property type="entry name" value="NUDIX_hydrolase_dom"/>
</dbReference>
<organism evidence="3 4">
    <name type="scientific">Micromonospora cremea</name>
    <dbReference type="NCBI Taxonomy" id="709881"/>
    <lineage>
        <taxon>Bacteria</taxon>
        <taxon>Bacillati</taxon>
        <taxon>Actinomycetota</taxon>
        <taxon>Actinomycetes</taxon>
        <taxon>Micromonosporales</taxon>
        <taxon>Micromonosporaceae</taxon>
        <taxon>Micromonospora</taxon>
    </lineage>
</organism>
<name>A0A1N6BFI9_9ACTN</name>
<dbReference type="STRING" id="709881.SAMN04489832_7375"/>
<reference evidence="4" key="1">
    <citation type="submission" date="2016-12" db="EMBL/GenBank/DDBJ databases">
        <authorList>
            <person name="Varghese N."/>
            <person name="Submissions S."/>
        </authorList>
    </citation>
    <scope>NUCLEOTIDE SEQUENCE [LARGE SCALE GENOMIC DNA]</scope>
    <source>
        <strain evidence="4">DSM 45599</strain>
    </source>
</reference>